<evidence type="ECO:0000313" key="12">
    <source>
        <dbReference type="Ensembl" id="ENSCCRP00020041188.1"/>
    </source>
</evidence>
<dbReference type="PROSITE" id="PS50262">
    <property type="entry name" value="G_PROTEIN_RECEP_F1_2"/>
    <property type="match status" value="1"/>
</dbReference>
<dbReference type="PANTHER" id="PTHR45695:SF20">
    <property type="entry name" value="PYROGLUTAMYLATED RFAMIDE PEPTIDE RECEPTOR"/>
    <property type="match status" value="1"/>
</dbReference>
<evidence type="ECO:0000256" key="1">
    <source>
        <dbReference type="ARBA" id="ARBA00004141"/>
    </source>
</evidence>
<name>A0A8C2EIU9_CYPCA</name>
<sequence>MSSSTEMTATTKITPEVLQELLQFYNLSRQEFIHTYNIQPLVYIPELPAGAKTTFVVMYVIIFALALVGNSLVVYMVLRKRAMRTATNIFICSLAVSDLLITFFCIPFTLLQNISSEWLGGVLVCKTVPFVQTTAIVTGILTMTCIAVERYQGIVYPLKMKRQYTPKRAYRMLGLVWIAAVMVGSPMLFVQQLEEEETCRQNDDHHRPAVHRLLGSVSYRAHAVRVQRAGEELRRGHGEHDHRCGAGHRLLQLLQQPHRLRLHERELQEELRGHAFCVPAASRPAERRRSAAQPQRALLQTPQNQREQRRPAHASEPSAVLVTRRSGDVHGVHRAESQNHKLSASVQQLLCEINSVQADESFTAICWQQTQPRDHQRRCRRSSGYQVYDGRRPSGSRAAQWKYSTDLIQGARRSSFCHRLLTIISFQTRIRLFFFLWNTKNSAKFSAPLKALSSQTPQIIKQAQKKCDMGGKILF</sequence>
<dbReference type="Pfam" id="PF00001">
    <property type="entry name" value="7tm_1"/>
    <property type="match status" value="1"/>
</dbReference>
<dbReference type="Gene3D" id="1.20.1070.10">
    <property type="entry name" value="Rhodopsin 7-helix transmembrane proteins"/>
    <property type="match status" value="1"/>
</dbReference>
<dbReference type="InterPro" id="IPR017452">
    <property type="entry name" value="GPCR_Rhodpsn_7TM"/>
</dbReference>
<feature type="region of interest" description="Disordered" evidence="9">
    <location>
        <begin position="281"/>
        <end position="320"/>
    </location>
</feature>
<dbReference type="AlphaFoldDB" id="A0A8C2EIU9"/>
<dbReference type="SUPFAM" id="SSF81321">
    <property type="entry name" value="Family A G protein-coupled receptor-like"/>
    <property type="match status" value="1"/>
</dbReference>
<evidence type="ECO:0000256" key="4">
    <source>
        <dbReference type="ARBA" id="ARBA00023040"/>
    </source>
</evidence>
<organism evidence="12 13">
    <name type="scientific">Cyprinus carpio</name>
    <name type="common">Common carp</name>
    <dbReference type="NCBI Taxonomy" id="7962"/>
    <lineage>
        <taxon>Eukaryota</taxon>
        <taxon>Metazoa</taxon>
        <taxon>Chordata</taxon>
        <taxon>Craniata</taxon>
        <taxon>Vertebrata</taxon>
        <taxon>Euteleostomi</taxon>
        <taxon>Actinopterygii</taxon>
        <taxon>Neopterygii</taxon>
        <taxon>Teleostei</taxon>
        <taxon>Ostariophysi</taxon>
        <taxon>Cypriniformes</taxon>
        <taxon>Cyprinidae</taxon>
        <taxon>Cyprininae</taxon>
        <taxon>Cyprinus</taxon>
    </lineage>
</organism>
<protein>
    <submittedName>
        <fullName evidence="12">Pyroglutamylated RFamide peptide receptor</fullName>
    </submittedName>
</protein>
<keyword evidence="5 10" id="KW-0472">Membrane</keyword>
<keyword evidence="4 8" id="KW-0297">G-protein coupled receptor</keyword>
<evidence type="ECO:0000256" key="3">
    <source>
        <dbReference type="ARBA" id="ARBA00022989"/>
    </source>
</evidence>
<dbReference type="Ensembl" id="ENSCCRT00020044935.1">
    <property type="protein sequence ID" value="ENSCCRP00020041188.1"/>
    <property type="gene ID" value="ENSCCRG00020018337.1"/>
</dbReference>
<keyword evidence="3 10" id="KW-1133">Transmembrane helix</keyword>
<feature type="transmembrane region" description="Helical" evidence="10">
    <location>
        <begin position="169"/>
        <end position="190"/>
    </location>
</feature>
<feature type="transmembrane region" description="Helical" evidence="10">
    <location>
        <begin position="90"/>
        <end position="110"/>
    </location>
</feature>
<dbReference type="Proteomes" id="UP000694701">
    <property type="component" value="Unplaced"/>
</dbReference>
<accession>A0A8C2EIU9</accession>
<dbReference type="PROSITE" id="PS00237">
    <property type="entry name" value="G_PROTEIN_RECEP_F1_1"/>
    <property type="match status" value="1"/>
</dbReference>
<feature type="domain" description="G-protein coupled receptors family 1 profile" evidence="11">
    <location>
        <begin position="69"/>
        <end position="199"/>
    </location>
</feature>
<keyword evidence="2 8" id="KW-0812">Transmembrane</keyword>
<keyword evidence="6 8" id="KW-0675">Receptor</keyword>
<evidence type="ECO:0000256" key="2">
    <source>
        <dbReference type="ARBA" id="ARBA00022692"/>
    </source>
</evidence>
<keyword evidence="7 8" id="KW-0807">Transducer</keyword>
<evidence type="ECO:0000259" key="11">
    <source>
        <dbReference type="PROSITE" id="PS50262"/>
    </source>
</evidence>
<evidence type="ECO:0000256" key="8">
    <source>
        <dbReference type="RuleBase" id="RU000688"/>
    </source>
</evidence>
<dbReference type="PRINTS" id="PR00237">
    <property type="entry name" value="GPCRRHODOPSN"/>
</dbReference>
<dbReference type="GO" id="GO:0005886">
    <property type="term" value="C:plasma membrane"/>
    <property type="evidence" value="ECO:0007669"/>
    <property type="project" value="TreeGrafter"/>
</dbReference>
<dbReference type="InterPro" id="IPR000276">
    <property type="entry name" value="GPCR_Rhodpsn"/>
</dbReference>
<evidence type="ECO:0000256" key="9">
    <source>
        <dbReference type="SAM" id="MobiDB-lite"/>
    </source>
</evidence>
<evidence type="ECO:0000313" key="13">
    <source>
        <dbReference type="Proteomes" id="UP000694701"/>
    </source>
</evidence>
<evidence type="ECO:0000256" key="7">
    <source>
        <dbReference type="ARBA" id="ARBA00023224"/>
    </source>
</evidence>
<evidence type="ECO:0000256" key="6">
    <source>
        <dbReference type="ARBA" id="ARBA00023170"/>
    </source>
</evidence>
<feature type="transmembrane region" description="Helical" evidence="10">
    <location>
        <begin position="56"/>
        <end position="78"/>
    </location>
</feature>
<evidence type="ECO:0000256" key="10">
    <source>
        <dbReference type="SAM" id="Phobius"/>
    </source>
</evidence>
<proteinExistence type="inferred from homology"/>
<comment type="similarity">
    <text evidence="8">Belongs to the G-protein coupled receptor 1 family.</text>
</comment>
<reference evidence="12" key="1">
    <citation type="submission" date="2025-08" db="UniProtKB">
        <authorList>
            <consortium name="Ensembl"/>
        </authorList>
    </citation>
    <scope>IDENTIFICATION</scope>
</reference>
<dbReference type="GO" id="GO:0004930">
    <property type="term" value="F:G protein-coupled receptor activity"/>
    <property type="evidence" value="ECO:0007669"/>
    <property type="project" value="UniProtKB-KW"/>
</dbReference>
<comment type="subcellular location">
    <subcellularLocation>
        <location evidence="1">Membrane</location>
        <topology evidence="1">Multi-pass membrane protein</topology>
    </subcellularLocation>
</comment>
<evidence type="ECO:0000256" key="5">
    <source>
        <dbReference type="ARBA" id="ARBA00023136"/>
    </source>
</evidence>
<dbReference type="PANTHER" id="PTHR45695">
    <property type="entry name" value="LEUCOKININ RECEPTOR-RELATED"/>
    <property type="match status" value="1"/>
</dbReference>
<feature type="transmembrane region" description="Helical" evidence="10">
    <location>
        <begin position="130"/>
        <end position="148"/>
    </location>
</feature>